<dbReference type="EMBL" id="JACJMO010000004">
    <property type="protein sequence ID" value="MBM6857041.1"/>
    <property type="molecule type" value="Genomic_DNA"/>
</dbReference>
<evidence type="ECO:0000313" key="1">
    <source>
        <dbReference type="EMBL" id="MBM6857041.1"/>
    </source>
</evidence>
<sequence>MNANMSKPQVIVSMTSFPAAISYAERAILSLLEGSVLPDKVVLYLTVSQFGENGVPQSLLELADRNPIFEVRNYDRDIRSYRKLIPALHDFPDAIIVTVDDDVAYHKHMLRDLLRLHEQLPKAVLAHRAKRMKPGLPYRKWTKYRWYSFVLRKIHIGFKNIQTGVGGVLYPPHSLKSEMLDVDLFTQIAPTTDDIWFWAAAVANGTPIVPVPFGYNKPKGLEKPRELSLKTTNFKSGMDRNAAALKAIVEKYPEVGRRIGYDIKTNQSENE</sequence>
<dbReference type="InterPro" id="IPR029044">
    <property type="entry name" value="Nucleotide-diphossugar_trans"/>
</dbReference>
<dbReference type="RefSeq" id="WP_075318568.1">
    <property type="nucleotide sequence ID" value="NZ_JAAZTS010000004.1"/>
</dbReference>
<comment type="caution">
    <text evidence="1">The sequence shown here is derived from an EMBL/GenBank/DDBJ whole genome shotgun (WGS) entry which is preliminary data.</text>
</comment>
<keyword evidence="2" id="KW-1185">Reference proteome</keyword>
<reference evidence="1 2" key="1">
    <citation type="journal article" date="2021" name="Sci. Rep.">
        <title>The distribution of antibiotic resistance genes in chicken gut microbiota commensals.</title>
        <authorList>
            <person name="Juricova H."/>
            <person name="Matiasovicova J."/>
            <person name="Kubasova T."/>
            <person name="Cejkova D."/>
            <person name="Rychlik I."/>
        </authorList>
    </citation>
    <scope>NUCLEOTIDE SEQUENCE [LARGE SCALE GENOMIC DNA]</scope>
    <source>
        <strain evidence="1 2">An421</strain>
    </source>
</reference>
<gene>
    <name evidence="1" type="ORF">H6D15_05385</name>
</gene>
<dbReference type="AlphaFoldDB" id="A0AA41D7Y7"/>
<dbReference type="SUPFAM" id="SSF53448">
    <property type="entry name" value="Nucleotide-diphospho-sugar transferases"/>
    <property type="match status" value="1"/>
</dbReference>
<name>A0AA41D7Y7_9BACT</name>
<dbReference type="Proteomes" id="UP000698924">
    <property type="component" value="Unassembled WGS sequence"/>
</dbReference>
<accession>A0AA41D7Y7</accession>
<organism evidence="1 2">
    <name type="scientific">Caecibacteroides pullorum</name>
    <dbReference type="NCBI Taxonomy" id="2725562"/>
    <lineage>
        <taxon>Bacteria</taxon>
        <taxon>Pseudomonadati</taxon>
        <taxon>Bacteroidota</taxon>
        <taxon>Bacteroidia</taxon>
        <taxon>Bacteroidales</taxon>
        <taxon>Bacteroidaceae</taxon>
        <taxon>Caecibacteroides</taxon>
    </lineage>
</organism>
<protein>
    <submittedName>
        <fullName evidence="1">Glycosyltransferase</fullName>
    </submittedName>
</protein>
<evidence type="ECO:0000313" key="2">
    <source>
        <dbReference type="Proteomes" id="UP000698924"/>
    </source>
</evidence>
<proteinExistence type="predicted"/>